<evidence type="ECO:0000256" key="2">
    <source>
        <dbReference type="ARBA" id="ARBA00022598"/>
    </source>
</evidence>
<dbReference type="InterPro" id="IPR055377">
    <property type="entry name" value="GH3_M"/>
</dbReference>
<accession>A0ABR0Q4B9</accession>
<dbReference type="InterPro" id="IPR004993">
    <property type="entry name" value="GH3"/>
</dbReference>
<keyword evidence="6" id="KW-1185">Reference proteome</keyword>
<reference evidence="5 6" key="1">
    <citation type="submission" date="2023-03" db="EMBL/GenBank/DDBJ databases">
        <title>WGS of Gossypium arboreum.</title>
        <authorList>
            <person name="Yu D."/>
        </authorList>
    </citation>
    <scope>NUCLEOTIDE SEQUENCE [LARGE SCALE GENOMIC DNA]</scope>
    <source>
        <tissue evidence="5">Leaf</tissue>
    </source>
</reference>
<evidence type="ECO:0000259" key="3">
    <source>
        <dbReference type="Pfam" id="PF23571"/>
    </source>
</evidence>
<dbReference type="EMBL" id="JARKNE010000005">
    <property type="protein sequence ID" value="KAK5834148.1"/>
    <property type="molecule type" value="Genomic_DNA"/>
</dbReference>
<evidence type="ECO:0008006" key="7">
    <source>
        <dbReference type="Google" id="ProtNLM"/>
    </source>
</evidence>
<comment type="similarity">
    <text evidence="1">Belongs to the IAA-amido conjugating enzyme family.</text>
</comment>
<dbReference type="PANTHER" id="PTHR31901">
    <property type="entry name" value="GH3 DOMAIN-CONTAINING PROTEIN"/>
    <property type="match status" value="1"/>
</dbReference>
<dbReference type="Pfam" id="PF03321">
    <property type="entry name" value="GH3"/>
    <property type="match status" value="2"/>
</dbReference>
<dbReference type="InterPro" id="IPR055378">
    <property type="entry name" value="GH3_C"/>
</dbReference>
<dbReference type="Pfam" id="PF23571">
    <property type="entry name" value="GH3_M"/>
    <property type="match status" value="2"/>
</dbReference>
<dbReference type="Pfam" id="PF23572">
    <property type="entry name" value="GH3_C"/>
    <property type="match status" value="2"/>
</dbReference>
<evidence type="ECO:0000313" key="6">
    <source>
        <dbReference type="Proteomes" id="UP001358586"/>
    </source>
</evidence>
<evidence type="ECO:0000313" key="5">
    <source>
        <dbReference type="EMBL" id="KAK5834148.1"/>
    </source>
</evidence>
<dbReference type="Proteomes" id="UP001358586">
    <property type="component" value="Chromosome 5"/>
</dbReference>
<proteinExistence type="inferred from homology"/>
<feature type="domain" description="GH3 middle" evidence="3">
    <location>
        <begin position="342"/>
        <end position="436"/>
    </location>
</feature>
<feature type="domain" description="GH3 C-terminal" evidence="4">
    <location>
        <begin position="452"/>
        <end position="519"/>
    </location>
</feature>
<evidence type="ECO:0000256" key="1">
    <source>
        <dbReference type="ARBA" id="ARBA00008068"/>
    </source>
</evidence>
<feature type="domain" description="GH3 C-terminal" evidence="4">
    <location>
        <begin position="969"/>
        <end position="1090"/>
    </location>
</feature>
<protein>
    <recommendedName>
        <fullName evidence="7">Indole-3-acetic acid-amido synthetase GH3.17-like</fullName>
    </recommendedName>
</protein>
<comment type="caution">
    <text evidence="5">The sequence shown here is derived from an EMBL/GenBank/DDBJ whole genome shotgun (WGS) entry which is preliminary data.</text>
</comment>
<gene>
    <name evidence="5" type="ORF">PVK06_018022</name>
</gene>
<feature type="domain" description="GH3 middle" evidence="3">
    <location>
        <begin position="858"/>
        <end position="953"/>
    </location>
</feature>
<organism evidence="5 6">
    <name type="scientific">Gossypium arboreum</name>
    <name type="common">Tree cotton</name>
    <name type="synonym">Gossypium nanking</name>
    <dbReference type="NCBI Taxonomy" id="29729"/>
    <lineage>
        <taxon>Eukaryota</taxon>
        <taxon>Viridiplantae</taxon>
        <taxon>Streptophyta</taxon>
        <taxon>Embryophyta</taxon>
        <taxon>Tracheophyta</taxon>
        <taxon>Spermatophyta</taxon>
        <taxon>Magnoliopsida</taxon>
        <taxon>eudicotyledons</taxon>
        <taxon>Gunneridae</taxon>
        <taxon>Pentapetalae</taxon>
        <taxon>rosids</taxon>
        <taxon>malvids</taxon>
        <taxon>Malvales</taxon>
        <taxon>Malvaceae</taxon>
        <taxon>Malvoideae</taxon>
        <taxon>Gossypium</taxon>
    </lineage>
</organism>
<dbReference type="PANTHER" id="PTHR31901:SF95">
    <property type="entry name" value="INDOLE-3-ACETIC ACID-AMIDO SYNTHETASE GH3.17-LIKE"/>
    <property type="match status" value="1"/>
</dbReference>
<keyword evidence="2" id="KW-0436">Ligase</keyword>
<evidence type="ECO:0000259" key="4">
    <source>
        <dbReference type="Pfam" id="PF23572"/>
    </source>
</evidence>
<sequence>MEKSRIEYVLKKIEEQTSNAVEEQEKILENILKRNAETDYLNKFLHGQTDKQLFKKYVPLVTYEDIKSYIDRVIDGEPPNILTTEPIIEFILSSGTSGGEPKYVLSTAECSQKRASIPMLMEAVIHKHIEGLDKGKGMYLLFSNPDFDTPSGLKARMFSSSYLSSPTFKTTVCKYVTTPIEIILSLNKPQSMYCQLLIGLIRRHEVLRIGTIFASTFPNCIKFLQDHWKDICSNIRTGHLSDWITEQDCRTPMSSFLLEPNSELADLLEPIFENESWEGIITKLWPKAKYIDAIVTGSMSQYIGLIDYYSGRLPIISTFYNSSEACFGINMEPLNKPWDVSYTFLPNMAYFEFIPVDKESPQKAQKLHFNGVSNEESIEKLENGNAQIVDLVDVKIGQYYEVVVTTLAGLYRYRVGDILKVTGFHNKSPKFQFVERQNVALSIDRDKTSEADLSKAIKAAEIELEPRGFLLTAYSSFADTWSIPGRYVLFWELKLRDSNTDQLKLDSNTMEQCCRRMETNDYENGWKFLEELTENGHRIQEQVLEEILMRNAGTEYLSRFLHGQTDKQLFKNNVPIVTYEDIKPYIDRIANGETSNILLADPISEFIQSSGTSGGQPKLIPMTAENFEKKTLELTLVDPIVKRYFDGLEKGKTMSLFFVKKGSETPSGLTVRTLSSCYFMSDSFKKSAPKICTSPIETILCLDHKQSMYCQLLTGLLRRDHVVSISSIFGSVLARSIKFLEDHWNELCSNIRTGCLSDWITDPGCRNAVSLILTRPNPELADTIEHICGNESWEGIIKKLWPEAKYINSVITGTMSQYISLLDFYGGGVPLVSPSYGSSESTFGINLNPLSNPYDVSYTFLPNMAYFEFLPVDKDGGEKAQESDFDGVSSQWSSEITNANGNVGPVDFANVKLGQYYEVVVTTFTGLYRYRVGDVLKLTGFHNNSPQFQFVERQNTVLSIDMDKTSEADLLKAIGNAKRHLEPLGFMLMTFSSYAETSSIPGRYVLFWELKFKESTRCLKLDAKIMEQCCSIVEESLDFTYKSLREANKIAALELRVVKHGTFDALMDFYVSKGASINQYKTPCCIKSEEAVKVLNSGVVEKFFSPKTFFLS</sequence>
<name>A0ABR0Q4B9_GOSAR</name>